<reference evidence="3 4" key="1">
    <citation type="submission" date="2017-03" db="EMBL/GenBank/DDBJ databases">
        <title>Lifting the veil on microbial sulfur biogeochemistry in mining wastewaters.</title>
        <authorList>
            <person name="Kantor R.S."/>
            <person name="Colenbrander Nelson T."/>
            <person name="Marshall S."/>
            <person name="Bennett D."/>
            <person name="Apte S."/>
            <person name="Camacho D."/>
            <person name="Thomas B.C."/>
            <person name="Warren L.A."/>
            <person name="Banfield J.F."/>
        </authorList>
    </citation>
    <scope>NUCLEOTIDE SEQUENCE [LARGE SCALE GENOMIC DNA]</scope>
    <source>
        <strain evidence="3">32-69-9</strain>
    </source>
</reference>
<comment type="caution">
    <text evidence="3">The sequence shown here is derived from an EMBL/GenBank/DDBJ whole genome shotgun (WGS) entry which is preliminary data.</text>
</comment>
<name>A0A258FCY9_9CAUL</name>
<evidence type="ECO:0000313" key="4">
    <source>
        <dbReference type="Proteomes" id="UP000215595"/>
    </source>
</evidence>
<evidence type="ECO:0000256" key="2">
    <source>
        <dbReference type="SAM" id="SignalP"/>
    </source>
</evidence>
<organism evidence="3 4">
    <name type="scientific">Brevundimonas subvibrioides</name>
    <dbReference type="NCBI Taxonomy" id="74313"/>
    <lineage>
        <taxon>Bacteria</taxon>
        <taxon>Pseudomonadati</taxon>
        <taxon>Pseudomonadota</taxon>
        <taxon>Alphaproteobacteria</taxon>
        <taxon>Caulobacterales</taxon>
        <taxon>Caulobacteraceae</taxon>
        <taxon>Brevundimonas</taxon>
    </lineage>
</organism>
<evidence type="ECO:0000256" key="1">
    <source>
        <dbReference type="SAM" id="MobiDB-lite"/>
    </source>
</evidence>
<dbReference type="PROSITE" id="PS51257">
    <property type="entry name" value="PROKAR_LIPOPROTEIN"/>
    <property type="match status" value="1"/>
</dbReference>
<feature type="region of interest" description="Disordered" evidence="1">
    <location>
        <begin position="129"/>
        <end position="153"/>
    </location>
</feature>
<gene>
    <name evidence="3" type="ORF">B7Z01_15465</name>
</gene>
<evidence type="ECO:0000313" key="3">
    <source>
        <dbReference type="EMBL" id="OYX29642.1"/>
    </source>
</evidence>
<protein>
    <recommendedName>
        <fullName evidence="5">Lipoprotein</fullName>
    </recommendedName>
</protein>
<keyword evidence="2" id="KW-0732">Signal</keyword>
<feature type="signal peptide" evidence="2">
    <location>
        <begin position="1"/>
        <end position="25"/>
    </location>
</feature>
<feature type="chain" id="PRO_5012604301" description="Lipoprotein" evidence="2">
    <location>
        <begin position="26"/>
        <end position="153"/>
    </location>
</feature>
<dbReference type="Proteomes" id="UP000215595">
    <property type="component" value="Unassembled WGS sequence"/>
</dbReference>
<accession>A0A258FCY9</accession>
<dbReference type="EMBL" id="NCEB01000061">
    <property type="protein sequence ID" value="OYX29642.1"/>
    <property type="molecule type" value="Genomic_DNA"/>
</dbReference>
<evidence type="ECO:0008006" key="5">
    <source>
        <dbReference type="Google" id="ProtNLM"/>
    </source>
</evidence>
<proteinExistence type="predicted"/>
<dbReference type="AlphaFoldDB" id="A0A258FCY9"/>
<sequence length="153" mass="15913">MNAHRAKKTAALILSAGAVTGCAGAFEAETDTASPIAPRVQALVDANRAYPRWTEFPVASTTTPPSTEVASRVRGLASQGTALADEAARIEWTLGDPATLSREITARVDAQQISPVTAETQAEVEAFAAEARRRGVAPPPIDRAPSAQGPAPR</sequence>